<dbReference type="Pfam" id="PF12833">
    <property type="entry name" value="HTH_18"/>
    <property type="match status" value="1"/>
</dbReference>
<dbReference type="SUPFAM" id="SSF51215">
    <property type="entry name" value="Regulatory protein AraC"/>
    <property type="match status" value="1"/>
</dbReference>
<keyword evidence="1" id="KW-0805">Transcription regulation</keyword>
<name>A0A3N2RAI1_9RHOB</name>
<dbReference type="PRINTS" id="PR00032">
    <property type="entry name" value="HTHARAC"/>
</dbReference>
<dbReference type="SMART" id="SM00342">
    <property type="entry name" value="HTH_ARAC"/>
    <property type="match status" value="1"/>
</dbReference>
<dbReference type="InterPro" id="IPR018060">
    <property type="entry name" value="HTH_AraC"/>
</dbReference>
<dbReference type="GO" id="GO:0043565">
    <property type="term" value="F:sequence-specific DNA binding"/>
    <property type="evidence" value="ECO:0007669"/>
    <property type="project" value="InterPro"/>
</dbReference>
<dbReference type="PROSITE" id="PS01124">
    <property type="entry name" value="HTH_ARAC_FAMILY_2"/>
    <property type="match status" value="1"/>
</dbReference>
<evidence type="ECO:0000313" key="5">
    <source>
        <dbReference type="EMBL" id="ROU04411.1"/>
    </source>
</evidence>
<dbReference type="Proteomes" id="UP000268016">
    <property type="component" value="Unassembled WGS sequence"/>
</dbReference>
<organism evidence="5 6">
    <name type="scientific">Histidinibacterium lentulum</name>
    <dbReference type="NCBI Taxonomy" id="2480588"/>
    <lineage>
        <taxon>Bacteria</taxon>
        <taxon>Pseudomonadati</taxon>
        <taxon>Pseudomonadota</taxon>
        <taxon>Alphaproteobacteria</taxon>
        <taxon>Rhodobacterales</taxon>
        <taxon>Paracoccaceae</taxon>
        <taxon>Histidinibacterium</taxon>
    </lineage>
</organism>
<evidence type="ECO:0000256" key="2">
    <source>
        <dbReference type="ARBA" id="ARBA00023125"/>
    </source>
</evidence>
<dbReference type="EMBL" id="RDRB01000001">
    <property type="protein sequence ID" value="ROU04411.1"/>
    <property type="molecule type" value="Genomic_DNA"/>
</dbReference>
<gene>
    <name evidence="5" type="ORF">EAT49_02130</name>
</gene>
<keyword evidence="2" id="KW-0238">DNA-binding</keyword>
<reference evidence="5 6" key="1">
    <citation type="submission" date="2018-10" db="EMBL/GenBank/DDBJ databases">
        <title>Histidinibacterium lentulum gen. nov., sp. nov., a marine bacterium from the culture broth of Picochlorum sp. 122.</title>
        <authorList>
            <person name="Wang G."/>
        </authorList>
    </citation>
    <scope>NUCLEOTIDE SEQUENCE [LARGE SCALE GENOMIC DNA]</scope>
    <source>
        <strain evidence="5 6">B17</strain>
    </source>
</reference>
<comment type="caution">
    <text evidence="5">The sequence shown here is derived from an EMBL/GenBank/DDBJ whole genome shotgun (WGS) entry which is preliminary data.</text>
</comment>
<evidence type="ECO:0000313" key="6">
    <source>
        <dbReference type="Proteomes" id="UP000268016"/>
    </source>
</evidence>
<evidence type="ECO:0000259" key="4">
    <source>
        <dbReference type="PROSITE" id="PS01124"/>
    </source>
</evidence>
<keyword evidence="3" id="KW-0804">Transcription</keyword>
<evidence type="ECO:0000256" key="1">
    <source>
        <dbReference type="ARBA" id="ARBA00023015"/>
    </source>
</evidence>
<evidence type="ECO:0000256" key="3">
    <source>
        <dbReference type="ARBA" id="ARBA00023163"/>
    </source>
</evidence>
<dbReference type="OrthoDB" id="9814125at2"/>
<dbReference type="InterPro" id="IPR020449">
    <property type="entry name" value="Tscrpt_reg_AraC-type_HTH"/>
</dbReference>
<dbReference type="SUPFAM" id="SSF46689">
    <property type="entry name" value="Homeodomain-like"/>
    <property type="match status" value="1"/>
</dbReference>
<proteinExistence type="predicted"/>
<dbReference type="InterPro" id="IPR037923">
    <property type="entry name" value="HTH-like"/>
</dbReference>
<protein>
    <submittedName>
        <fullName evidence="5">AraC family transcriptional regulator</fullName>
    </submittedName>
</protein>
<dbReference type="PANTHER" id="PTHR43280">
    <property type="entry name" value="ARAC-FAMILY TRANSCRIPTIONAL REGULATOR"/>
    <property type="match status" value="1"/>
</dbReference>
<feature type="domain" description="HTH araC/xylS-type" evidence="4">
    <location>
        <begin position="168"/>
        <end position="266"/>
    </location>
</feature>
<dbReference type="PANTHER" id="PTHR43280:SF32">
    <property type="entry name" value="TRANSCRIPTIONAL REGULATORY PROTEIN"/>
    <property type="match status" value="1"/>
</dbReference>
<keyword evidence="6" id="KW-1185">Reference proteome</keyword>
<sequence length="268" mass="29659">MNTQPIREESHLDLRSIGNSAMVSRWRTEAMRAHSTPRLIFIHKGQGRITVAGLTSGYGPNNLIFVPAGTMYGIELGPTAYGQLVTIPRAMADDWPEDPVHLRLRDVAAQRELVTIMDGLEAELRSDRPAATRAAHYQAGLLSVYFERQCSTAEPESRRETSRARLAAAFTDLVERDFRTGRSVADYARDLGVTPTHLTRVCKQSCGKSALTILNQRVHLEARQLLRETRKPIKDIASGLGFTSAAYFTRSFQAAAGMTPSDFRRAAG</sequence>
<dbReference type="Gene3D" id="1.10.10.60">
    <property type="entry name" value="Homeodomain-like"/>
    <property type="match status" value="1"/>
</dbReference>
<dbReference type="InterPro" id="IPR009057">
    <property type="entry name" value="Homeodomain-like_sf"/>
</dbReference>
<dbReference type="AlphaFoldDB" id="A0A3N2RAI1"/>
<dbReference type="GO" id="GO:0003700">
    <property type="term" value="F:DNA-binding transcription factor activity"/>
    <property type="evidence" value="ECO:0007669"/>
    <property type="project" value="InterPro"/>
</dbReference>
<accession>A0A3N2RAI1</accession>